<evidence type="ECO:0000259" key="2">
    <source>
        <dbReference type="Pfam" id="PF05229"/>
    </source>
</evidence>
<keyword evidence="4" id="KW-1185">Reference proteome</keyword>
<dbReference type="KEGG" id="adv:DJ533_03435"/>
<dbReference type="EMBL" id="CP029397">
    <property type="protein sequence ID" value="AWL27710.1"/>
    <property type="molecule type" value="Genomic_DNA"/>
</dbReference>
<dbReference type="STRING" id="1871111.GCA_001704615_02140"/>
<name>A0A2S2F9X1_9GAMM</name>
<dbReference type="SMART" id="SM00972">
    <property type="entry name" value="SCPU"/>
    <property type="match status" value="1"/>
</dbReference>
<protein>
    <submittedName>
        <fullName evidence="3">Spore coat protein U domain-containing protein</fullName>
    </submittedName>
</protein>
<dbReference type="Pfam" id="PF05229">
    <property type="entry name" value="SCPU"/>
    <property type="match status" value="1"/>
</dbReference>
<accession>A0A2S2F9X1</accession>
<dbReference type="PANTHER" id="PTHR37089:SF3">
    <property type="entry name" value="EXPORTED PROTEIN"/>
    <property type="match status" value="1"/>
</dbReference>
<evidence type="ECO:0000256" key="1">
    <source>
        <dbReference type="SAM" id="SignalP"/>
    </source>
</evidence>
<organism evidence="3 4">
    <name type="scientific">Acinetobacter defluvii</name>
    <dbReference type="NCBI Taxonomy" id="1871111"/>
    <lineage>
        <taxon>Bacteria</taxon>
        <taxon>Pseudomonadati</taxon>
        <taxon>Pseudomonadota</taxon>
        <taxon>Gammaproteobacteria</taxon>
        <taxon>Moraxellales</taxon>
        <taxon>Moraxellaceae</taxon>
        <taxon>Acinetobacter</taxon>
    </lineage>
</organism>
<dbReference type="OrthoDB" id="6686543at2"/>
<evidence type="ECO:0000313" key="4">
    <source>
        <dbReference type="Proteomes" id="UP000245977"/>
    </source>
</evidence>
<gene>
    <name evidence="3" type="ORF">DJ533_03435</name>
</gene>
<sequence length="178" mass="19746">MSMFKQLLKMTTPIFLLFYSMACVAEPSATIEVSAQIEAGCVFQQSPIGLNFGIHASTAQESTVTANISNTQQTWKIECTPNTPVNITFGNGKSVNTQTQNRRLKHNSAEHYLDYMLYQDANLSQPIGTTSDNTLTKQSTTQNYLLDFQIYGVVDLSQGAVNKMPGQYTDDVLITITW</sequence>
<dbReference type="PANTHER" id="PTHR37089">
    <property type="entry name" value="PROTEIN U-RELATED"/>
    <property type="match status" value="1"/>
</dbReference>
<feature type="domain" description="Spore coat protein U/FanG" evidence="2">
    <location>
        <begin position="29"/>
        <end position="175"/>
    </location>
</feature>
<dbReference type="InterPro" id="IPR053167">
    <property type="entry name" value="Spore_coat_component"/>
</dbReference>
<feature type="signal peptide" evidence="1">
    <location>
        <begin position="1"/>
        <end position="25"/>
    </location>
</feature>
<feature type="chain" id="PRO_5015751550" evidence="1">
    <location>
        <begin position="26"/>
        <end position="178"/>
    </location>
</feature>
<keyword evidence="1" id="KW-0732">Signal</keyword>
<evidence type="ECO:0000313" key="3">
    <source>
        <dbReference type="EMBL" id="AWL27710.1"/>
    </source>
</evidence>
<reference evidence="3" key="1">
    <citation type="submission" date="2019-08" db="EMBL/GenBank/DDBJ databases">
        <title>The complete genome of Acinetobacter defluvii strain WCHAD010030.</title>
        <authorList>
            <person name="Hu Y."/>
            <person name="Qin J."/>
            <person name="Feng Y."/>
            <person name="Zong Z."/>
        </authorList>
    </citation>
    <scope>NUCLEOTIDE SEQUENCE</scope>
    <source>
        <strain evidence="3">WCHA30</strain>
    </source>
</reference>
<proteinExistence type="predicted"/>
<dbReference type="Proteomes" id="UP000245977">
    <property type="component" value="Chromosome"/>
</dbReference>
<dbReference type="AlphaFoldDB" id="A0A2S2F9X1"/>
<dbReference type="InterPro" id="IPR007893">
    <property type="entry name" value="Spore_coat_U/FanG"/>
</dbReference>